<sequence>MQKTFNKNMKIELSMRKLMHHLEIPHFFIRDLQRDPFLKFLTSDGKVPKFLWNRFQFWNCFFKIRRFQFQFRNRFFNFGGSSSSSGTAFLILAVPVPVLELLFLILAVPVPVLEPVPNRFQFQNFFSYFNEKKIYFFHK</sequence>
<gene>
    <name evidence="1" type="ORF">MENT_LOCUS12764</name>
</gene>
<evidence type="ECO:0000313" key="2">
    <source>
        <dbReference type="Proteomes" id="UP000580250"/>
    </source>
</evidence>
<proteinExistence type="predicted"/>
<organism evidence="1 2">
    <name type="scientific">Meloidogyne enterolobii</name>
    <name type="common">Root-knot nematode worm</name>
    <name type="synonym">Meloidogyne mayaguensis</name>
    <dbReference type="NCBI Taxonomy" id="390850"/>
    <lineage>
        <taxon>Eukaryota</taxon>
        <taxon>Metazoa</taxon>
        <taxon>Ecdysozoa</taxon>
        <taxon>Nematoda</taxon>
        <taxon>Chromadorea</taxon>
        <taxon>Rhabditida</taxon>
        <taxon>Tylenchina</taxon>
        <taxon>Tylenchomorpha</taxon>
        <taxon>Tylenchoidea</taxon>
        <taxon>Meloidogynidae</taxon>
        <taxon>Meloidogyninae</taxon>
        <taxon>Meloidogyne</taxon>
    </lineage>
</organism>
<reference evidence="1 2" key="1">
    <citation type="submission" date="2020-08" db="EMBL/GenBank/DDBJ databases">
        <authorList>
            <person name="Koutsovoulos G."/>
            <person name="Danchin GJ E."/>
        </authorList>
    </citation>
    <scope>NUCLEOTIDE SEQUENCE [LARGE SCALE GENOMIC DNA]</scope>
</reference>
<comment type="caution">
    <text evidence="1">The sequence shown here is derived from an EMBL/GenBank/DDBJ whole genome shotgun (WGS) entry which is preliminary data.</text>
</comment>
<name>A0A6V7UHA3_MELEN</name>
<protein>
    <submittedName>
        <fullName evidence="1">Uncharacterized protein</fullName>
    </submittedName>
</protein>
<dbReference type="EMBL" id="CAJEWN010000067">
    <property type="protein sequence ID" value="CAD2157704.1"/>
    <property type="molecule type" value="Genomic_DNA"/>
</dbReference>
<dbReference type="Proteomes" id="UP000580250">
    <property type="component" value="Unassembled WGS sequence"/>
</dbReference>
<accession>A0A6V7UHA3</accession>
<dbReference type="AlphaFoldDB" id="A0A6V7UHA3"/>
<evidence type="ECO:0000313" key="1">
    <source>
        <dbReference type="EMBL" id="CAD2157704.1"/>
    </source>
</evidence>